<evidence type="ECO:0000313" key="3">
    <source>
        <dbReference type="Proteomes" id="UP000727506"/>
    </source>
</evidence>
<dbReference type="AlphaFoldDB" id="A0A943YYV2"/>
<comment type="caution">
    <text evidence="2">The sequence shown here is derived from an EMBL/GenBank/DDBJ whole genome shotgun (WGS) entry which is preliminary data.</text>
</comment>
<feature type="transmembrane region" description="Helical" evidence="1">
    <location>
        <begin position="230"/>
        <end position="249"/>
    </location>
</feature>
<reference evidence="2" key="1">
    <citation type="submission" date="2021-02" db="EMBL/GenBank/DDBJ databases">
        <title>Infant gut strain persistence is associated with maternal origin, phylogeny, and functional potential including surface adhesion and iron acquisition.</title>
        <authorList>
            <person name="Lou Y.C."/>
        </authorList>
    </citation>
    <scope>NUCLEOTIDE SEQUENCE</scope>
    <source>
        <strain evidence="2">L2_039_000G1_dasL2_039_000G1_concoct_11</strain>
    </source>
</reference>
<protein>
    <submittedName>
        <fullName evidence="2">DUF389 domain-containing protein</fullName>
    </submittedName>
</protein>
<dbReference type="Pfam" id="PF04087">
    <property type="entry name" value="DUF389"/>
    <property type="match status" value="1"/>
</dbReference>
<feature type="transmembrane region" description="Helical" evidence="1">
    <location>
        <begin position="90"/>
        <end position="115"/>
    </location>
</feature>
<keyword evidence="1" id="KW-0812">Transmembrane</keyword>
<dbReference type="Proteomes" id="UP000727506">
    <property type="component" value="Unassembled WGS sequence"/>
</dbReference>
<evidence type="ECO:0000313" key="2">
    <source>
        <dbReference type="EMBL" id="MBS6941403.1"/>
    </source>
</evidence>
<dbReference type="PANTHER" id="PTHR20992:SF9">
    <property type="entry name" value="AT15442P-RELATED"/>
    <property type="match status" value="1"/>
</dbReference>
<gene>
    <name evidence="2" type="ORF">KH142_08035</name>
</gene>
<feature type="transmembrane region" description="Helical" evidence="1">
    <location>
        <begin position="135"/>
        <end position="153"/>
    </location>
</feature>
<organism evidence="2 3">
    <name type="scientific">Slackia piriformis</name>
    <dbReference type="NCBI Taxonomy" id="626934"/>
    <lineage>
        <taxon>Bacteria</taxon>
        <taxon>Bacillati</taxon>
        <taxon>Actinomycetota</taxon>
        <taxon>Coriobacteriia</taxon>
        <taxon>Eggerthellales</taxon>
        <taxon>Eggerthellaceae</taxon>
        <taxon>Slackia</taxon>
    </lineage>
</organism>
<accession>A0A943YYV2</accession>
<feature type="transmembrane region" description="Helical" evidence="1">
    <location>
        <begin position="43"/>
        <end position="69"/>
    </location>
</feature>
<evidence type="ECO:0000256" key="1">
    <source>
        <dbReference type="SAM" id="Phobius"/>
    </source>
</evidence>
<keyword evidence="1" id="KW-0472">Membrane</keyword>
<dbReference type="EMBL" id="JAGZSV010000179">
    <property type="protein sequence ID" value="MBS6941403.1"/>
    <property type="molecule type" value="Genomic_DNA"/>
</dbReference>
<proteinExistence type="predicted"/>
<name>A0A943YYV2_9ACTN</name>
<feature type="transmembrane region" description="Helical" evidence="1">
    <location>
        <begin position="160"/>
        <end position="181"/>
    </location>
</feature>
<sequence>MNAFARFLAGGSISQEALSCALRDSLVAVDAPLRQYSSFFLRLALAAVIAAGGIAAGSSAVVIGAMLIAPLMSPILGTALATVTGRPKSAVRTLGVTVAGVALCIAIAAAIAAVIPVGVNTATNSEVVSRTAPRLVDLVVALASGLMAAVALIRDDIPDAVPGIAISASIVPPLCVVGIALQGGDVPSALGALLLFATNYVAIQIMCCAAFAAMGLGAKAYSETAGRMRAAWYAAVALGAVAVFVPLAVTSADVVDDAARQRFAAAAAREWLDGSDYRLRSLALDDGLLSVEIAGSGAEPSLDRFAETLEEHDVAVSDVRVSSVEERRMTLEE</sequence>
<keyword evidence="1" id="KW-1133">Transmembrane helix</keyword>
<dbReference type="PANTHER" id="PTHR20992">
    <property type="entry name" value="AT15442P-RELATED"/>
    <property type="match status" value="1"/>
</dbReference>
<dbReference type="InterPro" id="IPR005240">
    <property type="entry name" value="DUF389"/>
</dbReference>
<feature type="transmembrane region" description="Helical" evidence="1">
    <location>
        <begin position="193"/>
        <end position="218"/>
    </location>
</feature>